<dbReference type="PANTHER" id="PTHR12835">
    <property type="entry name" value="BIOTIN PROTEIN LIGASE"/>
    <property type="match status" value="1"/>
</dbReference>
<dbReference type="Gene3D" id="2.30.30.100">
    <property type="match status" value="1"/>
</dbReference>
<evidence type="ECO:0000256" key="2">
    <source>
        <dbReference type="ARBA" id="ARBA00022741"/>
    </source>
</evidence>
<dbReference type="InterPro" id="IPR003142">
    <property type="entry name" value="BPL_C"/>
</dbReference>
<dbReference type="Gene3D" id="3.30.930.10">
    <property type="entry name" value="Bira Bifunctional Protein, Domain 2"/>
    <property type="match status" value="1"/>
</dbReference>
<evidence type="ECO:0000313" key="8">
    <source>
        <dbReference type="EMBL" id="PZN77892.1"/>
    </source>
</evidence>
<dbReference type="GO" id="GO:0005737">
    <property type="term" value="C:cytoplasm"/>
    <property type="evidence" value="ECO:0007669"/>
    <property type="project" value="TreeGrafter"/>
</dbReference>
<evidence type="ECO:0000259" key="7">
    <source>
        <dbReference type="PROSITE" id="PS51733"/>
    </source>
</evidence>
<reference evidence="8 9" key="1">
    <citation type="journal article" date="2018" name="Aquat. Microb. Ecol.">
        <title>Gammaproteobacterial methanotrophs dominate.</title>
        <authorList>
            <person name="Rissanen A.J."/>
            <person name="Saarenheimo J."/>
            <person name="Tiirola M."/>
            <person name="Peura S."/>
            <person name="Aalto S.L."/>
            <person name="Karvinen A."/>
            <person name="Nykanen H."/>
        </authorList>
    </citation>
    <scope>NUCLEOTIDE SEQUENCE [LARGE SCALE GENOMIC DNA]</scope>
    <source>
        <strain evidence="8">AMbin10</strain>
    </source>
</reference>
<protein>
    <recommendedName>
        <fullName evidence="5">biotin--[biotin carboxyl-carrier protein] ligase</fullName>
        <ecNumber evidence="5">6.3.4.15</ecNumber>
    </recommendedName>
</protein>
<accession>A0A2W4R1I6</accession>
<dbReference type="GO" id="GO:0004077">
    <property type="term" value="F:biotin--[biotin carboxyl-carrier protein] ligase activity"/>
    <property type="evidence" value="ECO:0007669"/>
    <property type="project" value="UniProtKB-EC"/>
</dbReference>
<dbReference type="EC" id="6.3.4.15" evidence="5"/>
<keyword evidence="1 8" id="KW-0436">Ligase</keyword>
<dbReference type="InterPro" id="IPR004143">
    <property type="entry name" value="BPL_LPL_catalytic"/>
</dbReference>
<dbReference type="AlphaFoldDB" id="A0A2W4R1I6"/>
<dbReference type="GO" id="GO:0005524">
    <property type="term" value="F:ATP binding"/>
    <property type="evidence" value="ECO:0007669"/>
    <property type="project" value="UniProtKB-KW"/>
</dbReference>
<dbReference type="InterPro" id="IPR004408">
    <property type="entry name" value="Biotin_CoA_COase_ligase"/>
</dbReference>
<keyword evidence="3" id="KW-0067">ATP-binding</keyword>
<comment type="caution">
    <text evidence="8">The sequence shown here is derived from an EMBL/GenBank/DDBJ whole genome shotgun (WGS) entry which is preliminary data.</text>
</comment>
<dbReference type="InterPro" id="IPR045864">
    <property type="entry name" value="aa-tRNA-synth_II/BPL/LPL"/>
</dbReference>
<dbReference type="PANTHER" id="PTHR12835:SF5">
    <property type="entry name" value="BIOTIN--PROTEIN LIGASE"/>
    <property type="match status" value="1"/>
</dbReference>
<organism evidence="8 9">
    <name type="scientific">Candidatus Methylumidiphilus alinenensis</name>
    <dbReference type="NCBI Taxonomy" id="2202197"/>
    <lineage>
        <taxon>Bacteria</taxon>
        <taxon>Pseudomonadati</taxon>
        <taxon>Pseudomonadota</taxon>
        <taxon>Gammaproteobacteria</taxon>
        <taxon>Methylococcales</taxon>
        <taxon>Candidatus Methylumidiphilus</taxon>
    </lineage>
</organism>
<evidence type="ECO:0000256" key="4">
    <source>
        <dbReference type="ARBA" id="ARBA00023267"/>
    </source>
</evidence>
<evidence type="ECO:0000256" key="6">
    <source>
        <dbReference type="ARBA" id="ARBA00047846"/>
    </source>
</evidence>
<evidence type="ECO:0000313" key="9">
    <source>
        <dbReference type="Proteomes" id="UP000249396"/>
    </source>
</evidence>
<dbReference type="InterPro" id="IPR008988">
    <property type="entry name" value="Transcriptional_repressor_C"/>
</dbReference>
<keyword evidence="2" id="KW-0547">Nucleotide-binding</keyword>
<comment type="catalytic activity">
    <reaction evidence="6">
        <text>biotin + L-lysyl-[protein] + ATP = N(6)-biotinyl-L-lysyl-[protein] + AMP + diphosphate + H(+)</text>
        <dbReference type="Rhea" id="RHEA:11756"/>
        <dbReference type="Rhea" id="RHEA-COMP:9752"/>
        <dbReference type="Rhea" id="RHEA-COMP:10505"/>
        <dbReference type="ChEBI" id="CHEBI:15378"/>
        <dbReference type="ChEBI" id="CHEBI:29969"/>
        <dbReference type="ChEBI" id="CHEBI:30616"/>
        <dbReference type="ChEBI" id="CHEBI:33019"/>
        <dbReference type="ChEBI" id="CHEBI:57586"/>
        <dbReference type="ChEBI" id="CHEBI:83144"/>
        <dbReference type="ChEBI" id="CHEBI:456215"/>
        <dbReference type="EC" id="6.3.4.15"/>
    </reaction>
</comment>
<gene>
    <name evidence="8" type="ORF">DM484_13775</name>
</gene>
<evidence type="ECO:0000256" key="5">
    <source>
        <dbReference type="ARBA" id="ARBA00024227"/>
    </source>
</evidence>
<sequence>MNLKDGYLTRPLEALDELAIRNELSPETKSRIAEIEIHAELDSTNSRLMRLAACDSVPLGTVCLAECQTQGRGRIGRVWHTPPGGNICLSLLWRFNDFNAFSGLSLAIGVAIVRALRTAGVEGVGLKWPNDILWRERKLGGILVEVSGEAHDNHSVVIGIGLNVHIPSDRAGDIDQAWVDLNQITGGHPPSRNQLIALLLDELFLLLPNYPMQGLQSHIEDWRQWHCQAGQRAVLHLGGKAIRGVVSGVSDDGLLLMDCDEGGLRQFASGDLRLRADD</sequence>
<dbReference type="SUPFAM" id="SSF50037">
    <property type="entry name" value="C-terminal domain of transcriptional repressors"/>
    <property type="match status" value="1"/>
</dbReference>
<dbReference type="EMBL" id="QJPH01000328">
    <property type="protein sequence ID" value="PZN77892.1"/>
    <property type="molecule type" value="Genomic_DNA"/>
</dbReference>
<proteinExistence type="predicted"/>
<name>A0A2W4R1I6_9GAMM</name>
<dbReference type="PROSITE" id="PS51733">
    <property type="entry name" value="BPL_LPL_CATALYTIC"/>
    <property type="match status" value="1"/>
</dbReference>
<dbReference type="Pfam" id="PF03099">
    <property type="entry name" value="BPL_LplA_LipB"/>
    <property type="match status" value="1"/>
</dbReference>
<dbReference type="CDD" id="cd16442">
    <property type="entry name" value="BPL"/>
    <property type="match status" value="1"/>
</dbReference>
<dbReference type="Pfam" id="PF02237">
    <property type="entry name" value="BPL_C"/>
    <property type="match status" value="1"/>
</dbReference>
<dbReference type="SUPFAM" id="SSF55681">
    <property type="entry name" value="Class II aaRS and biotin synthetases"/>
    <property type="match status" value="1"/>
</dbReference>
<dbReference type="Proteomes" id="UP000249396">
    <property type="component" value="Unassembled WGS sequence"/>
</dbReference>
<keyword evidence="4" id="KW-0092">Biotin</keyword>
<feature type="domain" description="BPL/LPL catalytic" evidence="7">
    <location>
        <begin position="18"/>
        <end position="211"/>
    </location>
</feature>
<dbReference type="NCBIfam" id="TIGR00121">
    <property type="entry name" value="birA_ligase"/>
    <property type="match status" value="1"/>
</dbReference>
<evidence type="ECO:0000256" key="1">
    <source>
        <dbReference type="ARBA" id="ARBA00022598"/>
    </source>
</evidence>
<evidence type="ECO:0000256" key="3">
    <source>
        <dbReference type="ARBA" id="ARBA00022840"/>
    </source>
</evidence>